<dbReference type="OrthoDB" id="934157at2"/>
<dbReference type="AlphaFoldDB" id="A0A4Q9BCY5"/>
<comment type="caution">
    <text evidence="1">The sequence shown here is derived from an EMBL/GenBank/DDBJ whole genome shotgun (WGS) entry which is preliminary data.</text>
</comment>
<gene>
    <name evidence="1" type="ORF">EWU20_07885</name>
</gene>
<accession>A0A4Q9BCY5</accession>
<organism evidence="1 2">
    <name type="scientific">Aquirufa antheringensis</name>
    <dbReference type="NCBI Taxonomy" id="2516559"/>
    <lineage>
        <taxon>Bacteria</taxon>
        <taxon>Pseudomonadati</taxon>
        <taxon>Bacteroidota</taxon>
        <taxon>Cytophagia</taxon>
        <taxon>Cytophagales</taxon>
        <taxon>Flectobacillaceae</taxon>
        <taxon>Aquirufa</taxon>
    </lineage>
</organism>
<name>A0A4Q9BCY5_9BACT</name>
<dbReference type="RefSeq" id="WP_130923393.1">
    <property type="nucleotide sequence ID" value="NZ_JAANOM010000003.1"/>
</dbReference>
<keyword evidence="2" id="KW-1185">Reference proteome</keyword>
<sequence>MNPNKLSRSFKLFYESPINVPAPYHLEAVFSFLQFDTDKPSVAIEIQYIDRSDFSREELIADGLVPDDSWTYEGELPLVWRDRLMSAFQEYVTGSCSPKDQEPFITLEANDTTPNVPLYLEPQESLIQEFMQAMFEIDGRELPLYLGFQFMDRKGNWRKIEGEMSFASLSFTYHDSEEGQKTYANWDELQDLMNHVFIAEFSADKANQNCKSASLAVYPGDGLWYVAGHSLRKPSGNNYYFDELEEKLQFIF</sequence>
<evidence type="ECO:0000313" key="2">
    <source>
        <dbReference type="Proteomes" id="UP000293583"/>
    </source>
</evidence>
<reference evidence="1 2" key="1">
    <citation type="submission" date="2019-02" db="EMBL/GenBank/DDBJ databases">
        <title>Genome of a new Bacteroidetes strain.</title>
        <authorList>
            <person name="Pitt A."/>
        </authorList>
    </citation>
    <scope>NUCLEOTIDE SEQUENCE [LARGE SCALE GENOMIC DNA]</scope>
    <source>
        <strain evidence="1 2">103A-SOEBACH</strain>
    </source>
</reference>
<evidence type="ECO:0000313" key="1">
    <source>
        <dbReference type="EMBL" id="TBH73283.1"/>
    </source>
</evidence>
<proteinExistence type="predicted"/>
<dbReference type="Proteomes" id="UP000293583">
    <property type="component" value="Unassembled WGS sequence"/>
</dbReference>
<dbReference type="EMBL" id="SEWY01000003">
    <property type="protein sequence ID" value="TBH73283.1"/>
    <property type="molecule type" value="Genomic_DNA"/>
</dbReference>
<protein>
    <submittedName>
        <fullName evidence="1">Uncharacterized protein</fullName>
    </submittedName>
</protein>